<reference evidence="1" key="2">
    <citation type="journal article" date="2018" name="PLoS ONE">
        <title>Plastid genome analysis of three Nemaliophycidae red algal species suggests environmental adaptation for iron limited habitats.</title>
        <authorList>
            <person name="Cho C.H."/>
            <person name="Choi J.W."/>
            <person name="Lam D.W."/>
            <person name="Kim K.M."/>
            <person name="Yoon H.S."/>
        </authorList>
    </citation>
    <scope>NUCLEOTIDE SEQUENCE</scope>
</reference>
<evidence type="ECO:0000313" key="1">
    <source>
        <dbReference type="EMBL" id="AOM65301.1"/>
    </source>
</evidence>
<dbReference type="RefSeq" id="YP_009296366.1">
    <property type="nucleotide sequence ID" value="NC_031171.1"/>
</dbReference>
<protein>
    <submittedName>
        <fullName evidence="1 2">Cytochrome b6-f complex subunit</fullName>
    </submittedName>
</protein>
<keyword evidence="2" id="KW-0150">Chloroplast</keyword>
<proteinExistence type="predicted"/>
<sequence>MSNLLNRKIQIFLSRKICKSQIIYYWGQIGRLKGTRYLDNKNLMHIIEFHDKTRIWIFFTEISNYIN</sequence>
<dbReference type="EMBL" id="KX284714">
    <property type="protein sequence ID" value="AOM65301.1"/>
    <property type="molecule type" value="Genomic_DNA"/>
</dbReference>
<keyword evidence="1" id="KW-0934">Plastid</keyword>
<geneLocation type="plastid" evidence="1"/>
<dbReference type="EMBL" id="KY083065">
    <property type="protein sequence ID" value="ARX95863.1"/>
    <property type="molecule type" value="Genomic_DNA"/>
</dbReference>
<reference evidence="2" key="1">
    <citation type="submission" date="2016-11" db="EMBL/GenBank/DDBJ databases">
        <title>Complete Chloroplast Genome of Thorea hispida.</title>
        <authorList>
            <person name="Nan F."/>
            <person name="Xie S."/>
        </authorList>
    </citation>
    <scope>NUCLEOTIDE SEQUENCE</scope>
</reference>
<dbReference type="GeneID" id="29072706"/>
<gene>
    <name evidence="1" type="primary">petP</name>
    <name evidence="2" type="synonym">ycf86</name>
    <name evidence="1" type="ORF">Thor_009</name>
</gene>
<evidence type="ECO:0000313" key="2">
    <source>
        <dbReference type="EMBL" id="ARX95863.1"/>
    </source>
</evidence>
<name>A0A1C9CA88_9FLOR</name>
<organism evidence="1">
    <name type="scientific">Thorea hispida</name>
    <dbReference type="NCBI Taxonomy" id="202687"/>
    <lineage>
        <taxon>Eukaryota</taxon>
        <taxon>Rhodophyta</taxon>
        <taxon>Florideophyceae</taxon>
        <taxon>Nemaliophycidae</taxon>
        <taxon>Thoreales</taxon>
        <taxon>Thoreaceae</taxon>
        <taxon>Thorea</taxon>
    </lineage>
</organism>
<dbReference type="AlphaFoldDB" id="A0A1C9CA88"/>
<accession>A0A1C9CA88</accession>